<dbReference type="InterPro" id="IPR002676">
    <property type="entry name" value="RimM_N"/>
</dbReference>
<name>A0AAV5I9G5_9ROSI</name>
<gene>
    <name evidence="7" type="ORF">SLEP1_g7785</name>
</gene>
<keyword evidence="3" id="KW-0698">rRNA processing</keyword>
<dbReference type="Pfam" id="PF01782">
    <property type="entry name" value="RimM"/>
    <property type="match status" value="2"/>
</dbReference>
<feature type="domain" description="RimM N-terminal" evidence="5">
    <location>
        <begin position="82"/>
        <end position="170"/>
    </location>
</feature>
<evidence type="ECO:0000256" key="4">
    <source>
        <dbReference type="ARBA" id="ARBA00023186"/>
    </source>
</evidence>
<evidence type="ECO:0000256" key="1">
    <source>
        <dbReference type="ARBA" id="ARBA00022490"/>
    </source>
</evidence>
<dbReference type="Gene3D" id="2.30.30.240">
    <property type="entry name" value="PRC-barrel domain"/>
    <property type="match status" value="1"/>
</dbReference>
<dbReference type="Pfam" id="PF24986">
    <property type="entry name" value="PRC_RimM"/>
    <property type="match status" value="1"/>
</dbReference>
<dbReference type="EMBL" id="BPVZ01000008">
    <property type="protein sequence ID" value="GKU94266.1"/>
    <property type="molecule type" value="Genomic_DNA"/>
</dbReference>
<keyword evidence="4" id="KW-0143">Chaperone</keyword>
<keyword evidence="1" id="KW-0963">Cytoplasm</keyword>
<dbReference type="SUPFAM" id="SSF50346">
    <property type="entry name" value="PRC-barrel domain"/>
    <property type="match status" value="1"/>
</dbReference>
<evidence type="ECO:0000313" key="7">
    <source>
        <dbReference type="EMBL" id="GKU94266.1"/>
    </source>
</evidence>
<keyword evidence="8" id="KW-1185">Reference proteome</keyword>
<dbReference type="HAMAP" id="MF_00014">
    <property type="entry name" value="Ribosome_mat_RimM"/>
    <property type="match status" value="1"/>
</dbReference>
<keyword evidence="2" id="KW-0690">Ribosome biogenesis</keyword>
<accession>A0AAV5I9G5</accession>
<dbReference type="SUPFAM" id="SSF50447">
    <property type="entry name" value="Translation proteins"/>
    <property type="match status" value="2"/>
</dbReference>
<feature type="domain" description="RimM N-terminal" evidence="5">
    <location>
        <begin position="191"/>
        <end position="252"/>
    </location>
</feature>
<evidence type="ECO:0008006" key="9">
    <source>
        <dbReference type="Google" id="ProtNLM"/>
    </source>
</evidence>
<dbReference type="Proteomes" id="UP001054252">
    <property type="component" value="Unassembled WGS sequence"/>
</dbReference>
<dbReference type="InterPro" id="IPR056792">
    <property type="entry name" value="PRC_RimM"/>
</dbReference>
<sequence length="372" mass="41854">MERTTLLCSSSPISSPPTFLRNPPSLISPFQNQLSCSVSIPSHVRYPLTRLLTHRRAFSPSHSSAAQEVIETNEIASGFVEIGFILGVHGIQGEVCVKPNTGFPELRFRKAGQRWLRQQVSGTETIQEVELVEGREHPGRNGWILRFRGVDTVDQARQLVGSTLLVKEDDRPLLEEDEFYTRDLVGMRVILKAGQRWLRQQVSGTETIQEVELVEGREHPGRNGWILRFRGVDTVDQARQLVGSTLLVKEDDRPLLEEDEFYTRDLVGMRVILKETGELLGTIADVFNTGANDLLHVMLESSVFMPDESGKSDPTETGAAGPLVWIPFVEAIVPNVDLIRREMEITPPKGLLQDVMIRFVAPVLFAYFDARW</sequence>
<reference evidence="7 8" key="1">
    <citation type="journal article" date="2021" name="Commun. Biol.">
        <title>The genome of Shorea leprosula (Dipterocarpaceae) highlights the ecological relevance of drought in aseasonal tropical rainforests.</title>
        <authorList>
            <person name="Ng K.K.S."/>
            <person name="Kobayashi M.J."/>
            <person name="Fawcett J.A."/>
            <person name="Hatakeyama M."/>
            <person name="Paape T."/>
            <person name="Ng C.H."/>
            <person name="Ang C.C."/>
            <person name="Tnah L.H."/>
            <person name="Lee C.T."/>
            <person name="Nishiyama T."/>
            <person name="Sese J."/>
            <person name="O'Brien M.J."/>
            <person name="Copetti D."/>
            <person name="Mohd Noor M.I."/>
            <person name="Ong R.C."/>
            <person name="Putra M."/>
            <person name="Sireger I.Z."/>
            <person name="Indrioko S."/>
            <person name="Kosugi Y."/>
            <person name="Izuno A."/>
            <person name="Isagi Y."/>
            <person name="Lee S.L."/>
            <person name="Shimizu K.K."/>
        </authorList>
    </citation>
    <scope>NUCLEOTIDE SEQUENCE [LARGE SCALE GENOMIC DNA]</scope>
    <source>
        <strain evidence="7">214</strain>
    </source>
</reference>
<dbReference type="InterPro" id="IPR036976">
    <property type="entry name" value="RimM_N_sf"/>
</dbReference>
<comment type="caution">
    <text evidence="7">The sequence shown here is derived from an EMBL/GenBank/DDBJ whole genome shotgun (WGS) entry which is preliminary data.</text>
</comment>
<feature type="domain" description="Ribosome maturation factor RimM PRC barrel" evidence="6">
    <location>
        <begin position="265"/>
        <end position="351"/>
    </location>
</feature>
<dbReference type="InterPro" id="IPR011961">
    <property type="entry name" value="RimM"/>
</dbReference>
<dbReference type="FunFam" id="2.30.30.240:FF:000002">
    <property type="entry name" value="Ribosome maturation factor rimM"/>
    <property type="match status" value="1"/>
</dbReference>
<dbReference type="AlphaFoldDB" id="A0AAV5I9G5"/>
<organism evidence="7 8">
    <name type="scientific">Rubroshorea leprosula</name>
    <dbReference type="NCBI Taxonomy" id="152421"/>
    <lineage>
        <taxon>Eukaryota</taxon>
        <taxon>Viridiplantae</taxon>
        <taxon>Streptophyta</taxon>
        <taxon>Embryophyta</taxon>
        <taxon>Tracheophyta</taxon>
        <taxon>Spermatophyta</taxon>
        <taxon>Magnoliopsida</taxon>
        <taxon>eudicotyledons</taxon>
        <taxon>Gunneridae</taxon>
        <taxon>Pentapetalae</taxon>
        <taxon>rosids</taxon>
        <taxon>malvids</taxon>
        <taxon>Malvales</taxon>
        <taxon>Dipterocarpaceae</taxon>
        <taxon>Rubroshorea</taxon>
    </lineage>
</organism>
<evidence type="ECO:0000259" key="5">
    <source>
        <dbReference type="Pfam" id="PF01782"/>
    </source>
</evidence>
<evidence type="ECO:0000259" key="6">
    <source>
        <dbReference type="Pfam" id="PF24986"/>
    </source>
</evidence>
<proteinExistence type="inferred from homology"/>
<dbReference type="GO" id="GO:0043022">
    <property type="term" value="F:ribosome binding"/>
    <property type="evidence" value="ECO:0007669"/>
    <property type="project" value="InterPro"/>
</dbReference>
<dbReference type="NCBIfam" id="TIGR02273">
    <property type="entry name" value="16S_RimM"/>
    <property type="match status" value="2"/>
</dbReference>
<dbReference type="GO" id="GO:0005840">
    <property type="term" value="C:ribosome"/>
    <property type="evidence" value="ECO:0007669"/>
    <property type="project" value="InterPro"/>
</dbReference>
<evidence type="ECO:0000313" key="8">
    <source>
        <dbReference type="Proteomes" id="UP001054252"/>
    </source>
</evidence>
<evidence type="ECO:0000256" key="2">
    <source>
        <dbReference type="ARBA" id="ARBA00022517"/>
    </source>
</evidence>
<evidence type="ECO:0000256" key="3">
    <source>
        <dbReference type="ARBA" id="ARBA00022552"/>
    </source>
</evidence>
<dbReference type="Gene3D" id="2.40.30.60">
    <property type="entry name" value="RimM"/>
    <property type="match status" value="2"/>
</dbReference>
<dbReference type="PANTHER" id="PTHR33692:SF1">
    <property type="entry name" value="RIBOSOME MATURATION FACTOR RIMM"/>
    <property type="match status" value="1"/>
</dbReference>
<dbReference type="PANTHER" id="PTHR33692">
    <property type="entry name" value="RIBOSOME MATURATION FACTOR RIMM"/>
    <property type="match status" value="1"/>
</dbReference>
<dbReference type="GO" id="GO:0006364">
    <property type="term" value="P:rRNA processing"/>
    <property type="evidence" value="ECO:0007669"/>
    <property type="project" value="UniProtKB-KW"/>
</dbReference>
<dbReference type="InterPro" id="IPR011033">
    <property type="entry name" value="PRC_barrel-like_sf"/>
</dbReference>
<dbReference type="InterPro" id="IPR009000">
    <property type="entry name" value="Transl_B-barrel_sf"/>
</dbReference>
<protein>
    <recommendedName>
        <fullName evidence="9">Ribosome maturation factor RimM</fullName>
    </recommendedName>
</protein>